<keyword evidence="2" id="KW-0464">Manganese</keyword>
<evidence type="ECO:0000313" key="5">
    <source>
        <dbReference type="Proteomes" id="UP000182840"/>
    </source>
</evidence>
<gene>
    <name evidence="4" type="ORF">BSQ44_22080</name>
</gene>
<dbReference type="Proteomes" id="UP000182840">
    <property type="component" value="Chromosome"/>
</dbReference>
<dbReference type="Pfam" id="PF01546">
    <property type="entry name" value="Peptidase_M20"/>
    <property type="match status" value="1"/>
</dbReference>
<dbReference type="PIRSF" id="PIRSF005962">
    <property type="entry name" value="Pept_M20D_amidohydro"/>
    <property type="match status" value="1"/>
</dbReference>
<dbReference type="Gene3D" id="3.30.70.360">
    <property type="match status" value="1"/>
</dbReference>
<feature type="binding site" evidence="2">
    <location>
        <position position="166"/>
    </location>
    <ligand>
        <name>Mn(2+)</name>
        <dbReference type="ChEBI" id="CHEBI:29035"/>
        <label>2</label>
    </ligand>
</feature>
<name>A0A1L3SWJ3_9HYPH</name>
<keyword evidence="1" id="KW-0378">Hydrolase</keyword>
<dbReference type="AlphaFoldDB" id="A0A1L3SWJ3"/>
<dbReference type="Gene3D" id="3.40.630.10">
    <property type="entry name" value="Zn peptidases"/>
    <property type="match status" value="1"/>
</dbReference>
<dbReference type="EMBL" id="CP018171">
    <property type="protein sequence ID" value="APH73768.1"/>
    <property type="molecule type" value="Genomic_DNA"/>
</dbReference>
<dbReference type="GO" id="GO:0046872">
    <property type="term" value="F:metal ion binding"/>
    <property type="evidence" value="ECO:0007669"/>
    <property type="project" value="UniProtKB-KW"/>
</dbReference>
<feature type="domain" description="Peptidase M20 dimerisation" evidence="3">
    <location>
        <begin position="189"/>
        <end position="285"/>
    </location>
</feature>
<dbReference type="Pfam" id="PF07687">
    <property type="entry name" value="M20_dimer"/>
    <property type="match status" value="1"/>
</dbReference>
<dbReference type="InterPro" id="IPR002933">
    <property type="entry name" value="Peptidase_M20"/>
</dbReference>
<dbReference type="InterPro" id="IPR036264">
    <property type="entry name" value="Bact_exopeptidase_dim_dom"/>
</dbReference>
<evidence type="ECO:0000313" key="4">
    <source>
        <dbReference type="EMBL" id="APH73768.1"/>
    </source>
</evidence>
<dbReference type="NCBIfam" id="TIGR01891">
    <property type="entry name" value="amidohydrolases"/>
    <property type="match status" value="1"/>
</dbReference>
<sequence>MSTYVLPRPTNSDIAELADFRRELHRHPELSGEEAETARRVVAMLEPTSPDRVLTGLGGHGVAAIYDSGKPGLTVMFRSELDALPIEELGDVSHRSLVPGKAHLCGHDGHSTILLGLARLLGRARPPDGKVVLMFQPAEEDGSGAAAVIDDPRYGEIRPDYAFSLHNKPGAPLGSAVLSPGPANCASRGISIRLRGSTAHAAQPETGRSPMRAVARLMPALEECGGRGPLGPDFAMVTVTHSSMGAAVYGVAPGEARILATLRTVTDDAMAALCERVEALIAETAQAHLLCFDIEYADIFLACTNDPLATEYLSAGVARAGLPFASLPMPQRGSEDFGRFGHGARSAMLFLGAGENLPQVHTPTYDFPDELIGPGIRLFSETLSACMERG</sequence>
<feature type="binding site" evidence="2">
    <location>
        <position position="140"/>
    </location>
    <ligand>
        <name>Mn(2+)</name>
        <dbReference type="ChEBI" id="CHEBI:29035"/>
        <label>2</label>
    </ligand>
</feature>
<feature type="binding site" evidence="2">
    <location>
        <position position="107"/>
    </location>
    <ligand>
        <name>Mn(2+)</name>
        <dbReference type="ChEBI" id="CHEBI:29035"/>
        <label>2</label>
    </ligand>
</feature>
<protein>
    <submittedName>
        <fullName evidence="4">Peptidase M20</fullName>
    </submittedName>
</protein>
<dbReference type="PANTHER" id="PTHR11014">
    <property type="entry name" value="PEPTIDASE M20 FAMILY MEMBER"/>
    <property type="match status" value="1"/>
</dbReference>
<accession>A0A1L3SWJ3</accession>
<evidence type="ECO:0000259" key="3">
    <source>
        <dbReference type="Pfam" id="PF07687"/>
    </source>
</evidence>
<dbReference type="KEGG" id="meso:BSQ44_22080"/>
<evidence type="ECO:0000256" key="2">
    <source>
        <dbReference type="PIRSR" id="PIRSR005962-1"/>
    </source>
</evidence>
<dbReference type="STRING" id="1670800.BSQ44_22080"/>
<keyword evidence="2" id="KW-0479">Metal-binding</keyword>
<organism evidence="4 5">
    <name type="scientific">Aquibium oceanicum</name>
    <dbReference type="NCBI Taxonomy" id="1670800"/>
    <lineage>
        <taxon>Bacteria</taxon>
        <taxon>Pseudomonadati</taxon>
        <taxon>Pseudomonadota</taxon>
        <taxon>Alphaproteobacteria</taxon>
        <taxon>Hyphomicrobiales</taxon>
        <taxon>Phyllobacteriaceae</taxon>
        <taxon>Aquibium</taxon>
    </lineage>
</organism>
<evidence type="ECO:0000256" key="1">
    <source>
        <dbReference type="ARBA" id="ARBA00022801"/>
    </source>
</evidence>
<dbReference type="OrthoDB" id="9777385at2"/>
<dbReference type="RefSeq" id="WP_072607231.1">
    <property type="nucleotide sequence ID" value="NZ_CP018171.1"/>
</dbReference>
<feature type="binding site" evidence="2">
    <location>
        <position position="361"/>
    </location>
    <ligand>
        <name>Mn(2+)</name>
        <dbReference type="ChEBI" id="CHEBI:29035"/>
        <label>2</label>
    </ligand>
</feature>
<dbReference type="PANTHER" id="PTHR11014:SF169">
    <property type="entry name" value="CLAN MH, FAMILY M20, PEPTIDASE T-LIKE METALLOPEPTIDASE"/>
    <property type="match status" value="1"/>
</dbReference>
<keyword evidence="5" id="KW-1185">Reference proteome</keyword>
<dbReference type="SUPFAM" id="SSF53187">
    <property type="entry name" value="Zn-dependent exopeptidases"/>
    <property type="match status" value="1"/>
</dbReference>
<feature type="binding site" evidence="2">
    <location>
        <position position="105"/>
    </location>
    <ligand>
        <name>Mn(2+)</name>
        <dbReference type="ChEBI" id="CHEBI:29035"/>
        <label>2</label>
    </ligand>
</feature>
<dbReference type="InterPro" id="IPR011650">
    <property type="entry name" value="Peptidase_M20_dimer"/>
</dbReference>
<dbReference type="SUPFAM" id="SSF55031">
    <property type="entry name" value="Bacterial exopeptidase dimerisation domain"/>
    <property type="match status" value="1"/>
</dbReference>
<dbReference type="GO" id="GO:0016787">
    <property type="term" value="F:hydrolase activity"/>
    <property type="evidence" value="ECO:0007669"/>
    <property type="project" value="UniProtKB-KW"/>
</dbReference>
<dbReference type="InterPro" id="IPR017439">
    <property type="entry name" value="Amidohydrolase"/>
</dbReference>
<comment type="cofactor">
    <cofactor evidence="2">
        <name>Mn(2+)</name>
        <dbReference type="ChEBI" id="CHEBI:29035"/>
    </cofactor>
    <text evidence="2">The Mn(2+) ion enhances activity.</text>
</comment>
<reference evidence="5" key="1">
    <citation type="submission" date="2016-11" db="EMBL/GenBank/DDBJ databases">
        <title>Mesorhizobium oceanicum sp. nov., isolated from deep seawater in South China Sea.</title>
        <authorList>
            <person name="Fu G.-Y."/>
        </authorList>
    </citation>
    <scope>NUCLEOTIDE SEQUENCE [LARGE SCALE GENOMIC DNA]</scope>
    <source>
        <strain evidence="5">B7</strain>
    </source>
</reference>
<proteinExistence type="predicted"/>